<dbReference type="InterPro" id="IPR036929">
    <property type="entry name" value="DsbDN_sf"/>
</dbReference>
<feature type="transmembrane region" description="Helical" evidence="8">
    <location>
        <begin position="283"/>
        <end position="309"/>
    </location>
</feature>
<dbReference type="HOGENOM" id="CLU_014657_3_0_7"/>
<dbReference type="PANTHER" id="PTHR32234:SF0">
    <property type="entry name" value="THIOL:DISULFIDE INTERCHANGE PROTEIN DSBD"/>
    <property type="match status" value="1"/>
</dbReference>
<keyword evidence="3 8" id="KW-0812">Transmembrane</keyword>
<sequence>MLRRLIIIAGLLLTPMLWLQAGFGSSGGFHLQRKFLTPDQAFKVQAKIRGDKIKTTVKLGEKIHIYAKDLHFKIIKPKSFELDVKKPEPVDYEGQKVYYGTLNIDIPLQKLREKGIEGPFTLEIDLSGCSDAGICYAPQKYTFDLKAEPSNEESSNRATEQPSNRATEENKSSTLNAQRSTLSSQRPTTNDQTHPKSKIQNPKSSAKAEHPGFFAKISTLAKEGNSAKIARALADEGVLFVLLLFFIAGLLLALTPCILPMIPILSSILVKQAGKEGGVSRSTAFIISLVYVVSMAATYALIGIVAGLLGFDIQAHLNNPWVMIPMAGLFVALAFSLFGYFELGLPASWQSKLTKASDEAQGKGLLGTAIMGALSALIVGTCTAPVISGAVIFISMTGDAVLGGLSLFVMGIGAGMPLLLMGLGADKLIPKPGGWMNRVSQIFGVVMLAMALYVLRGVLSPGLFMFLASLLLLGSALYLRVFDSGDHYKGAAKLIQLLALVLFLYGSTLFVGTLAGAQSLLNPLEPFTAKTVAASAESDSPLVPMARRRGYTLERLQREIAQATKEGKPVIVDIGKENCAACSELEHITFPDPKVREALKRFKFLQIDITDNTPKEQEILKHYKLFGAPNILVFDSKGRPLPDKFMVGFVPPRNFVMRLKEIH</sequence>
<dbReference type="SUPFAM" id="SSF74863">
    <property type="entry name" value="Thiol:disulfide interchange protein DsbD, N-terminal domain (DsbD-alpha)"/>
    <property type="match status" value="1"/>
</dbReference>
<feature type="compositionally biased region" description="Polar residues" evidence="7">
    <location>
        <begin position="152"/>
        <end position="165"/>
    </location>
</feature>
<dbReference type="KEGG" id="nsa:Nitsa_0879"/>
<evidence type="ECO:0000256" key="7">
    <source>
        <dbReference type="SAM" id="MobiDB-lite"/>
    </source>
</evidence>
<organism evidence="10 11">
    <name type="scientific">Nitratifractor salsuginis (strain DSM 16511 / JCM 12458 / E9I37-1)</name>
    <dbReference type="NCBI Taxonomy" id="749222"/>
    <lineage>
        <taxon>Bacteria</taxon>
        <taxon>Pseudomonadati</taxon>
        <taxon>Campylobacterota</taxon>
        <taxon>Epsilonproteobacteria</taxon>
        <taxon>Campylobacterales</taxon>
        <taxon>Sulfurovaceae</taxon>
        <taxon>Nitratifractor</taxon>
    </lineage>
</organism>
<feature type="transmembrane region" description="Helical" evidence="8">
    <location>
        <begin position="238"/>
        <end position="262"/>
    </location>
</feature>
<dbReference type="eggNOG" id="COG4232">
    <property type="taxonomic scope" value="Bacteria"/>
</dbReference>
<dbReference type="Pfam" id="PF13899">
    <property type="entry name" value="Thioredoxin_7"/>
    <property type="match status" value="1"/>
</dbReference>
<evidence type="ECO:0000256" key="1">
    <source>
        <dbReference type="ARBA" id="ARBA00004651"/>
    </source>
</evidence>
<gene>
    <name evidence="10" type="ordered locus">Nitsa_0879</name>
</gene>
<keyword evidence="2" id="KW-1003">Cell membrane</keyword>
<dbReference type="AlphaFoldDB" id="E6X2S3"/>
<dbReference type="InterPro" id="IPR028250">
    <property type="entry name" value="DsbDN"/>
</dbReference>
<dbReference type="Pfam" id="PF02683">
    <property type="entry name" value="DsbD_TM"/>
    <property type="match status" value="1"/>
</dbReference>
<dbReference type="GO" id="GO:0005886">
    <property type="term" value="C:plasma membrane"/>
    <property type="evidence" value="ECO:0007669"/>
    <property type="project" value="UniProtKB-SubCell"/>
</dbReference>
<evidence type="ECO:0000256" key="2">
    <source>
        <dbReference type="ARBA" id="ARBA00022475"/>
    </source>
</evidence>
<evidence type="ECO:0000259" key="9">
    <source>
        <dbReference type="PROSITE" id="PS51352"/>
    </source>
</evidence>
<feature type="transmembrane region" description="Helical" evidence="8">
    <location>
        <begin position="364"/>
        <end position="394"/>
    </location>
</feature>
<accession>E6X2S3</accession>
<proteinExistence type="predicted"/>
<feature type="compositionally biased region" description="Polar residues" evidence="7">
    <location>
        <begin position="172"/>
        <end position="204"/>
    </location>
</feature>
<dbReference type="PANTHER" id="PTHR32234">
    <property type="entry name" value="THIOL:DISULFIDE INTERCHANGE PROTEIN DSBD"/>
    <property type="match status" value="1"/>
</dbReference>
<evidence type="ECO:0000313" key="11">
    <source>
        <dbReference type="Proteomes" id="UP000008633"/>
    </source>
</evidence>
<dbReference type="EMBL" id="CP002452">
    <property type="protein sequence ID" value="ADV46139.1"/>
    <property type="molecule type" value="Genomic_DNA"/>
</dbReference>
<dbReference type="Gene3D" id="3.40.30.10">
    <property type="entry name" value="Glutaredoxin"/>
    <property type="match status" value="1"/>
</dbReference>
<dbReference type="Pfam" id="PF11412">
    <property type="entry name" value="DsbD_N"/>
    <property type="match status" value="1"/>
</dbReference>
<evidence type="ECO:0000313" key="10">
    <source>
        <dbReference type="EMBL" id="ADV46139.1"/>
    </source>
</evidence>
<keyword evidence="11" id="KW-1185">Reference proteome</keyword>
<dbReference type="EC" id="1.8.1.8" evidence="10"/>
<evidence type="ECO:0000256" key="6">
    <source>
        <dbReference type="ARBA" id="ARBA00023136"/>
    </source>
</evidence>
<feature type="transmembrane region" description="Helical" evidence="8">
    <location>
        <begin position="321"/>
        <end position="343"/>
    </location>
</feature>
<keyword evidence="4" id="KW-0201">Cytochrome c-type biogenesis</keyword>
<dbReference type="OrthoDB" id="9811036at2"/>
<feature type="transmembrane region" description="Helical" evidence="8">
    <location>
        <begin position="461"/>
        <end position="482"/>
    </location>
</feature>
<feature type="transmembrane region" description="Helical" evidence="8">
    <location>
        <begin position="435"/>
        <end position="455"/>
    </location>
</feature>
<dbReference type="GO" id="GO:0047134">
    <property type="term" value="F:protein-disulfide reductase [NAD(P)H] activity"/>
    <property type="evidence" value="ECO:0007669"/>
    <property type="project" value="UniProtKB-EC"/>
</dbReference>
<protein>
    <submittedName>
        <fullName evidence="10">Protein-disulfide reductase</fullName>
        <ecNumber evidence="10">1.8.1.8</ecNumber>
    </submittedName>
</protein>
<keyword evidence="10" id="KW-0560">Oxidoreductase</keyword>
<feature type="domain" description="Thioredoxin" evidence="9">
    <location>
        <begin position="518"/>
        <end position="663"/>
    </location>
</feature>
<keyword evidence="5 8" id="KW-1133">Transmembrane helix</keyword>
<reference evidence="11" key="2">
    <citation type="submission" date="2011-01" db="EMBL/GenBank/DDBJ databases">
        <title>The complete genome of Nitratifractor salsuginis DSM 16511.</title>
        <authorList>
            <consortium name="US DOE Joint Genome Institute (JGI-PGF)"/>
            <person name="Lucas S."/>
            <person name="Copeland A."/>
            <person name="Lapidus A."/>
            <person name="Bruce D."/>
            <person name="Goodwin L."/>
            <person name="Pitluck S."/>
            <person name="Kyrpides N."/>
            <person name="Mavromatis K."/>
            <person name="Ivanova N."/>
            <person name="Mikhailova N."/>
            <person name="Zeytun A."/>
            <person name="Detter J.C."/>
            <person name="Tapia R."/>
            <person name="Han C."/>
            <person name="Land M."/>
            <person name="Hauser L."/>
            <person name="Markowitz V."/>
            <person name="Cheng J.-F."/>
            <person name="Hugenholtz P."/>
            <person name="Woyke T."/>
            <person name="Wu D."/>
            <person name="Tindall B."/>
            <person name="Schuetze A."/>
            <person name="Brambilla E."/>
            <person name="Klenk H.-P."/>
            <person name="Eisen J.A."/>
        </authorList>
    </citation>
    <scope>NUCLEOTIDE SEQUENCE [LARGE SCALE GENOMIC DNA]</scope>
    <source>
        <strain evidence="11">DSM 16511 / JCM 12458 / E9I37-1</strain>
    </source>
</reference>
<evidence type="ECO:0000256" key="4">
    <source>
        <dbReference type="ARBA" id="ARBA00022748"/>
    </source>
</evidence>
<feature type="transmembrane region" description="Helical" evidence="8">
    <location>
        <begin position="494"/>
        <end position="517"/>
    </location>
</feature>
<comment type="subcellular location">
    <subcellularLocation>
        <location evidence="1">Cell membrane</location>
        <topology evidence="1">Multi-pass membrane protein</topology>
    </subcellularLocation>
</comment>
<dbReference type="Proteomes" id="UP000008633">
    <property type="component" value="Chromosome"/>
</dbReference>
<feature type="region of interest" description="Disordered" evidence="7">
    <location>
        <begin position="147"/>
        <end position="207"/>
    </location>
</feature>
<dbReference type="InterPro" id="IPR003834">
    <property type="entry name" value="Cyt_c_assmbl_TM_dom"/>
</dbReference>
<dbReference type="SUPFAM" id="SSF52833">
    <property type="entry name" value="Thioredoxin-like"/>
    <property type="match status" value="1"/>
</dbReference>
<dbReference type="GO" id="GO:0017004">
    <property type="term" value="P:cytochrome complex assembly"/>
    <property type="evidence" value="ECO:0007669"/>
    <property type="project" value="UniProtKB-KW"/>
</dbReference>
<dbReference type="InterPro" id="IPR013766">
    <property type="entry name" value="Thioredoxin_domain"/>
</dbReference>
<dbReference type="PROSITE" id="PS51352">
    <property type="entry name" value="THIOREDOXIN_2"/>
    <property type="match status" value="1"/>
</dbReference>
<dbReference type="InterPro" id="IPR036249">
    <property type="entry name" value="Thioredoxin-like_sf"/>
</dbReference>
<dbReference type="Gene3D" id="2.60.40.1250">
    <property type="entry name" value="Thiol:disulfide interchange protein DsbD, N-terminal domain"/>
    <property type="match status" value="1"/>
</dbReference>
<evidence type="ECO:0000256" key="5">
    <source>
        <dbReference type="ARBA" id="ARBA00022989"/>
    </source>
</evidence>
<dbReference type="NCBIfam" id="NF001419">
    <property type="entry name" value="PRK00293.1"/>
    <property type="match status" value="1"/>
</dbReference>
<feature type="transmembrane region" description="Helical" evidence="8">
    <location>
        <begin position="400"/>
        <end position="423"/>
    </location>
</feature>
<dbReference type="RefSeq" id="WP_013553833.1">
    <property type="nucleotide sequence ID" value="NC_014935.1"/>
</dbReference>
<dbReference type="STRING" id="749222.Nitsa_0879"/>
<name>E6X2S3_NITSE</name>
<dbReference type="GO" id="GO:0045454">
    <property type="term" value="P:cell redox homeostasis"/>
    <property type="evidence" value="ECO:0007669"/>
    <property type="project" value="TreeGrafter"/>
</dbReference>
<reference evidence="10 11" key="1">
    <citation type="journal article" date="2011" name="Stand. Genomic Sci.">
        <title>Complete genome sequence of Nitratifractor salsuginis type strain (E9I37-1).</title>
        <authorList>
            <person name="Anderson I."/>
            <person name="Sikorski J."/>
            <person name="Zeytun A."/>
            <person name="Nolan M."/>
            <person name="Lapidus A."/>
            <person name="Lucas S."/>
            <person name="Hammon N."/>
            <person name="Deshpande S."/>
            <person name="Cheng J.F."/>
            <person name="Tapia R."/>
            <person name="Han C."/>
            <person name="Goodwin L."/>
            <person name="Pitluck S."/>
            <person name="Liolios K."/>
            <person name="Pagani I."/>
            <person name="Ivanova N."/>
            <person name="Huntemann M."/>
            <person name="Mavromatis K."/>
            <person name="Ovchinikova G."/>
            <person name="Pati A."/>
            <person name="Chen A."/>
            <person name="Palaniappan K."/>
            <person name="Land M."/>
            <person name="Hauser L."/>
            <person name="Brambilla E.M."/>
            <person name="Ngatchou-Djao O.D."/>
            <person name="Rohde M."/>
            <person name="Tindall B.J."/>
            <person name="Goker M."/>
            <person name="Detter J.C."/>
            <person name="Woyke T."/>
            <person name="Bristow J."/>
            <person name="Eisen J.A."/>
            <person name="Markowitz V."/>
            <person name="Hugenholtz P."/>
            <person name="Klenk H.P."/>
            <person name="Kyrpides N.C."/>
        </authorList>
    </citation>
    <scope>NUCLEOTIDE SEQUENCE [LARGE SCALE GENOMIC DNA]</scope>
    <source>
        <strain evidence="11">DSM 16511 / JCM 12458 / E9I37-1</strain>
    </source>
</reference>
<evidence type="ECO:0000256" key="8">
    <source>
        <dbReference type="SAM" id="Phobius"/>
    </source>
</evidence>
<keyword evidence="6 8" id="KW-0472">Membrane</keyword>
<evidence type="ECO:0000256" key="3">
    <source>
        <dbReference type="ARBA" id="ARBA00022692"/>
    </source>
</evidence>